<evidence type="ECO:0000256" key="1">
    <source>
        <dbReference type="ARBA" id="ARBA00009986"/>
    </source>
</evidence>
<dbReference type="GO" id="GO:0005737">
    <property type="term" value="C:cytoplasm"/>
    <property type="evidence" value="ECO:0007669"/>
    <property type="project" value="TreeGrafter"/>
</dbReference>
<dbReference type="InterPro" id="IPR016163">
    <property type="entry name" value="Ald_DH_C"/>
</dbReference>
<evidence type="ECO:0000313" key="8">
    <source>
        <dbReference type="Proteomes" id="UP000324907"/>
    </source>
</evidence>
<feature type="domain" description="Aldehyde dehydrogenase" evidence="6">
    <location>
        <begin position="10"/>
        <end position="147"/>
    </location>
</feature>
<keyword evidence="5" id="KW-1133">Transmembrane helix</keyword>
<dbReference type="PANTHER" id="PTHR43570:SF16">
    <property type="entry name" value="ALDEHYDE DEHYDROGENASE TYPE III, ISOFORM Q"/>
    <property type="match status" value="1"/>
</dbReference>
<dbReference type="CDD" id="cd07087">
    <property type="entry name" value="ALDH_F3-13-14_CALDH-like"/>
    <property type="match status" value="1"/>
</dbReference>
<proteinExistence type="inferred from homology"/>
<feature type="domain" description="Aldehyde dehydrogenase" evidence="6">
    <location>
        <begin position="156"/>
        <end position="408"/>
    </location>
</feature>
<feature type="active site" evidence="4">
    <location>
        <position position="219"/>
    </location>
</feature>
<evidence type="ECO:0000259" key="6">
    <source>
        <dbReference type="Pfam" id="PF00171"/>
    </source>
</evidence>
<keyword evidence="2 3" id="KW-0560">Oxidoreductase</keyword>
<dbReference type="GO" id="GO:0006081">
    <property type="term" value="P:aldehyde metabolic process"/>
    <property type="evidence" value="ECO:0007669"/>
    <property type="project" value="InterPro"/>
</dbReference>
<dbReference type="Proteomes" id="UP000324907">
    <property type="component" value="Unassembled WGS sequence"/>
</dbReference>
<dbReference type="Gene3D" id="3.40.605.10">
    <property type="entry name" value="Aldehyde Dehydrogenase, Chain A, domain 1"/>
    <property type="match status" value="2"/>
</dbReference>
<dbReference type="PIRSF" id="PIRSF036492">
    <property type="entry name" value="ALDH"/>
    <property type="match status" value="1"/>
</dbReference>
<reference evidence="7 8" key="1">
    <citation type="submission" date="2019-07" db="EMBL/GenBank/DDBJ databases">
        <title>Genomes of Cafeteria roenbergensis.</title>
        <authorList>
            <person name="Fischer M.G."/>
            <person name="Hackl T."/>
            <person name="Roman M."/>
        </authorList>
    </citation>
    <scope>NUCLEOTIDE SEQUENCE [LARGE SCALE GENOMIC DNA]</scope>
    <source>
        <strain evidence="7 8">RCC970-E3</strain>
    </source>
</reference>
<evidence type="ECO:0000256" key="3">
    <source>
        <dbReference type="PIRNR" id="PIRNR036492"/>
    </source>
</evidence>
<feature type="active site" evidence="4">
    <location>
        <position position="185"/>
    </location>
</feature>
<feature type="transmembrane region" description="Helical" evidence="5">
    <location>
        <begin position="448"/>
        <end position="466"/>
    </location>
</feature>
<dbReference type="AlphaFoldDB" id="A0A5A8E4L6"/>
<dbReference type="SUPFAM" id="SSF53720">
    <property type="entry name" value="ALDH-like"/>
    <property type="match status" value="1"/>
</dbReference>
<keyword evidence="5" id="KW-0472">Membrane</keyword>
<sequence>MAAADPALPFASEGEIEAAYLRSKELFATGETKPIAWRLKQLQKLRAMIVKHEATIESAIVADMHRADFEAQIFETRPCIAQIDDTISFITSGSLSRGVSVPLALGTASARVEMVPKGAVLIIGAWNYPAALTLGPLVDVLGAGNTATTQILKLRWDHIVYTGSSPVGRIVMSAAAKHLTPVTLELGGKCPVIVDTTADMTVACRRIAQARFANAGQTCLAADYVLVERPVADAFIRTMKKTVREFYTDSPQSSPDFGRVVNQRHTRRIASLIEEARSLGGTVVVGGESDIEDCYIAPTVMTDVPLDTTLQREETFGPVLLVQPVDSVDEALERVNAGEKPLALYVFSSDSRTIAKVEKGTLSGSLAINDALMQRGIVSAPFGGVGESGMGSYSAGHGVREFSHHRTVFSNPTLLDIPLRYPPYSGFTKGLIGSLVGTSLPPLSWRQVAVPLGIGVLLFALFYTGYFKGDRLARIQDAFSF</sequence>
<dbReference type="InterPro" id="IPR016161">
    <property type="entry name" value="Ald_DH/histidinol_DH"/>
</dbReference>
<dbReference type="GO" id="GO:0004029">
    <property type="term" value="F:aldehyde dehydrogenase (NAD+) activity"/>
    <property type="evidence" value="ECO:0007669"/>
    <property type="project" value="TreeGrafter"/>
</dbReference>
<evidence type="ECO:0000256" key="2">
    <source>
        <dbReference type="ARBA" id="ARBA00023002"/>
    </source>
</evidence>
<name>A0A5A8E4L6_CAFRO</name>
<dbReference type="InterPro" id="IPR016160">
    <property type="entry name" value="Ald_DH_CS_CYS"/>
</dbReference>
<dbReference type="Gene3D" id="3.40.309.10">
    <property type="entry name" value="Aldehyde Dehydrogenase, Chain A, domain 2"/>
    <property type="match status" value="1"/>
</dbReference>
<organism evidence="7 8">
    <name type="scientific">Cafeteria roenbergensis</name>
    <name type="common">Marine flagellate</name>
    <dbReference type="NCBI Taxonomy" id="33653"/>
    <lineage>
        <taxon>Eukaryota</taxon>
        <taxon>Sar</taxon>
        <taxon>Stramenopiles</taxon>
        <taxon>Bigyra</taxon>
        <taxon>Opalozoa</taxon>
        <taxon>Bicosoecida</taxon>
        <taxon>Cafeteriaceae</taxon>
        <taxon>Cafeteria</taxon>
    </lineage>
</organism>
<evidence type="ECO:0000256" key="4">
    <source>
        <dbReference type="PIRSR" id="PIRSR036492-1"/>
    </source>
</evidence>
<dbReference type="FunFam" id="3.40.309.10:FF:000003">
    <property type="entry name" value="Aldehyde dehydrogenase"/>
    <property type="match status" value="1"/>
</dbReference>
<evidence type="ECO:0000313" key="7">
    <source>
        <dbReference type="EMBL" id="KAA0172379.1"/>
    </source>
</evidence>
<keyword evidence="5" id="KW-0812">Transmembrane</keyword>
<gene>
    <name evidence="7" type="ORF">FNF28_00062</name>
</gene>
<dbReference type="Pfam" id="PF00171">
    <property type="entry name" value="Aldedh"/>
    <property type="match status" value="2"/>
</dbReference>
<evidence type="ECO:0000256" key="5">
    <source>
        <dbReference type="SAM" id="Phobius"/>
    </source>
</evidence>
<protein>
    <recommendedName>
        <fullName evidence="3">Aldehyde dehydrogenase</fullName>
    </recommendedName>
</protein>
<dbReference type="EMBL" id="VLTL01000001">
    <property type="protein sequence ID" value="KAA0172379.1"/>
    <property type="molecule type" value="Genomic_DNA"/>
</dbReference>
<dbReference type="InterPro" id="IPR012394">
    <property type="entry name" value="Aldehyde_DH_NAD(P)"/>
</dbReference>
<dbReference type="PROSITE" id="PS00070">
    <property type="entry name" value="ALDEHYDE_DEHYDR_CYS"/>
    <property type="match status" value="1"/>
</dbReference>
<dbReference type="InterPro" id="IPR016162">
    <property type="entry name" value="Ald_DH_N"/>
</dbReference>
<accession>A0A5A8E4L6</accession>
<comment type="similarity">
    <text evidence="1 3">Belongs to the aldehyde dehydrogenase family.</text>
</comment>
<dbReference type="PANTHER" id="PTHR43570">
    <property type="entry name" value="ALDEHYDE DEHYDROGENASE"/>
    <property type="match status" value="1"/>
</dbReference>
<comment type="caution">
    <text evidence="7">The sequence shown here is derived from an EMBL/GenBank/DDBJ whole genome shotgun (WGS) entry which is preliminary data.</text>
</comment>
<dbReference type="InterPro" id="IPR015590">
    <property type="entry name" value="Aldehyde_DH_dom"/>
</dbReference>